<dbReference type="InterPro" id="IPR012340">
    <property type="entry name" value="NA-bd_OB-fold"/>
</dbReference>
<name>K1UGS6_9ZZZZ</name>
<dbReference type="InterPro" id="IPR002792">
    <property type="entry name" value="TRAM_dom"/>
</dbReference>
<dbReference type="AlphaFoldDB" id="K1UGS6"/>
<proteinExistence type="predicted"/>
<organism evidence="2">
    <name type="scientific">human gut metagenome</name>
    <dbReference type="NCBI Taxonomy" id="408170"/>
    <lineage>
        <taxon>unclassified sequences</taxon>
        <taxon>metagenomes</taxon>
        <taxon>organismal metagenomes</taxon>
    </lineage>
</organism>
<keyword evidence="2" id="KW-0489">Methyltransferase</keyword>
<dbReference type="Gene3D" id="2.40.50.140">
    <property type="entry name" value="Nucleic acid-binding proteins"/>
    <property type="match status" value="1"/>
</dbReference>
<accession>K1UGS6</accession>
<dbReference type="EMBL" id="AJWY01002744">
    <property type="protein sequence ID" value="EKC77480.1"/>
    <property type="molecule type" value="Genomic_DNA"/>
</dbReference>
<reference evidence="2" key="1">
    <citation type="journal article" date="2013" name="Environ. Microbiol.">
        <title>Microbiota from the distal guts of lean and obese adolescents exhibit partial functional redundancy besides clear differences in community structure.</title>
        <authorList>
            <person name="Ferrer M."/>
            <person name="Ruiz A."/>
            <person name="Lanza F."/>
            <person name="Haange S.B."/>
            <person name="Oberbach A."/>
            <person name="Till H."/>
            <person name="Bargiela R."/>
            <person name="Campoy C."/>
            <person name="Segura M.T."/>
            <person name="Richter M."/>
            <person name="von Bergen M."/>
            <person name="Seifert J."/>
            <person name="Suarez A."/>
        </authorList>
    </citation>
    <scope>NUCLEOTIDE SEQUENCE</scope>
</reference>
<comment type="caution">
    <text evidence="2">The sequence shown here is derived from an EMBL/GenBank/DDBJ whole genome shotgun (WGS) entry which is preliminary data.</text>
</comment>
<gene>
    <name evidence="2" type="ORF">LEA_04161</name>
</gene>
<dbReference type="PROSITE" id="PS50926">
    <property type="entry name" value="TRAM"/>
    <property type="match status" value="1"/>
</dbReference>
<feature type="non-terminal residue" evidence="2">
    <location>
        <position position="56"/>
    </location>
</feature>
<evidence type="ECO:0000313" key="2">
    <source>
        <dbReference type="EMBL" id="EKC77480.1"/>
    </source>
</evidence>
<keyword evidence="2" id="KW-0808">Transferase</keyword>
<dbReference type="GO" id="GO:0032259">
    <property type="term" value="P:methylation"/>
    <property type="evidence" value="ECO:0007669"/>
    <property type="project" value="UniProtKB-KW"/>
</dbReference>
<evidence type="ECO:0000259" key="1">
    <source>
        <dbReference type="PROSITE" id="PS50926"/>
    </source>
</evidence>
<dbReference type="GO" id="GO:0008168">
    <property type="term" value="F:methyltransferase activity"/>
    <property type="evidence" value="ECO:0007669"/>
    <property type="project" value="UniProtKB-KW"/>
</dbReference>
<protein>
    <submittedName>
        <fullName evidence="2">RNA methyltransferase</fullName>
    </submittedName>
</protein>
<feature type="domain" description="TRAM" evidence="1">
    <location>
        <begin position="1"/>
        <end position="56"/>
    </location>
</feature>
<sequence>MKKNDIVEIEITALSSECSGIGKKDGMVIFVPFSAIGDKLEVKILKVNKTYCYGKI</sequence>
<dbReference type="SUPFAM" id="SSF50249">
    <property type="entry name" value="Nucleic acid-binding proteins"/>
    <property type="match status" value="1"/>
</dbReference>
<dbReference type="Pfam" id="PF01938">
    <property type="entry name" value="TRAM"/>
    <property type="match status" value="1"/>
</dbReference>